<feature type="chain" id="PRO_5030635887" evidence="1">
    <location>
        <begin position="25"/>
        <end position="208"/>
    </location>
</feature>
<protein>
    <submittedName>
        <fullName evidence="3">Murein DD-endopeptidase MepM/ murein hydrolase activator NlpD</fullName>
    </submittedName>
</protein>
<dbReference type="InterPro" id="IPR050570">
    <property type="entry name" value="Cell_wall_metabolism_enzyme"/>
</dbReference>
<feature type="signal peptide" evidence="1">
    <location>
        <begin position="1"/>
        <end position="24"/>
    </location>
</feature>
<dbReference type="AlphaFoldDB" id="A0A7W7IR00"/>
<dbReference type="InterPro" id="IPR011055">
    <property type="entry name" value="Dup_hybrid_motif"/>
</dbReference>
<dbReference type="Gene3D" id="2.70.70.10">
    <property type="entry name" value="Glucose Permease (Domain IIA)"/>
    <property type="match status" value="1"/>
</dbReference>
<keyword evidence="1" id="KW-0732">Signal</keyword>
<comment type="caution">
    <text evidence="3">The sequence shown here is derived from an EMBL/GenBank/DDBJ whole genome shotgun (WGS) entry which is preliminary data.</text>
</comment>
<dbReference type="GO" id="GO:0004222">
    <property type="term" value="F:metalloendopeptidase activity"/>
    <property type="evidence" value="ECO:0007669"/>
    <property type="project" value="TreeGrafter"/>
</dbReference>
<dbReference type="InterPro" id="IPR016047">
    <property type="entry name" value="M23ase_b-sheet_dom"/>
</dbReference>
<dbReference type="PANTHER" id="PTHR21666:SF270">
    <property type="entry name" value="MUREIN HYDROLASE ACTIVATOR ENVC"/>
    <property type="match status" value="1"/>
</dbReference>
<proteinExistence type="predicted"/>
<keyword evidence="4" id="KW-1185">Reference proteome</keyword>
<organism evidence="3 4">
    <name type="scientific">Brevundimonas bullata</name>
    <dbReference type="NCBI Taxonomy" id="13160"/>
    <lineage>
        <taxon>Bacteria</taxon>
        <taxon>Pseudomonadati</taxon>
        <taxon>Pseudomonadota</taxon>
        <taxon>Alphaproteobacteria</taxon>
        <taxon>Caulobacterales</taxon>
        <taxon>Caulobacteraceae</taxon>
        <taxon>Brevundimonas</taxon>
    </lineage>
</organism>
<evidence type="ECO:0000259" key="2">
    <source>
        <dbReference type="Pfam" id="PF01551"/>
    </source>
</evidence>
<dbReference type="CDD" id="cd12797">
    <property type="entry name" value="M23_peptidase"/>
    <property type="match status" value="1"/>
</dbReference>
<dbReference type="Proteomes" id="UP000539957">
    <property type="component" value="Unassembled WGS sequence"/>
</dbReference>
<evidence type="ECO:0000313" key="4">
    <source>
        <dbReference type="Proteomes" id="UP000539957"/>
    </source>
</evidence>
<dbReference type="Pfam" id="PF01551">
    <property type="entry name" value="Peptidase_M23"/>
    <property type="match status" value="1"/>
</dbReference>
<feature type="domain" description="M23ase beta-sheet core" evidence="2">
    <location>
        <begin position="97"/>
        <end position="192"/>
    </location>
</feature>
<gene>
    <name evidence="3" type="ORF">HNP32_002646</name>
</gene>
<keyword evidence="3" id="KW-0378">Hydrolase</keyword>
<dbReference type="RefSeq" id="WP_184271150.1">
    <property type="nucleotide sequence ID" value="NZ_JACHKY010000004.1"/>
</dbReference>
<evidence type="ECO:0000313" key="3">
    <source>
        <dbReference type="EMBL" id="MBB4798892.1"/>
    </source>
</evidence>
<sequence length="208" mass="21548">MRFLPPAARPFVLHVGQISLLAGAAVLAMAAAPLHGANPAPDKVDDLSAPAAPPVTAVAQPAGPLMRKIVFEAPVKGYRVNSAFGLRKLAIEAKARAHKGVDIAAPKGTSVYSTAEGRVVRAGFQAGGYGNFIEVKHPNGMSSVYGHLSRIDVHTGQSVASGERIGLVGSTGYSTGPHLHFEVRRNGGQVNPTKVVGQSFDVKVSASK</sequence>
<name>A0A7W7IR00_9CAUL</name>
<reference evidence="3 4" key="1">
    <citation type="submission" date="2020-08" db="EMBL/GenBank/DDBJ databases">
        <title>Functional genomics of gut bacteria from endangered species of beetles.</title>
        <authorList>
            <person name="Carlos-Shanley C."/>
        </authorList>
    </citation>
    <scope>NUCLEOTIDE SEQUENCE [LARGE SCALE GENOMIC DNA]</scope>
    <source>
        <strain evidence="3 4">S00123</strain>
    </source>
</reference>
<dbReference type="PANTHER" id="PTHR21666">
    <property type="entry name" value="PEPTIDASE-RELATED"/>
    <property type="match status" value="1"/>
</dbReference>
<evidence type="ECO:0000256" key="1">
    <source>
        <dbReference type="SAM" id="SignalP"/>
    </source>
</evidence>
<dbReference type="EMBL" id="JACHKY010000004">
    <property type="protein sequence ID" value="MBB4798892.1"/>
    <property type="molecule type" value="Genomic_DNA"/>
</dbReference>
<accession>A0A7W7IR00</accession>
<dbReference type="SUPFAM" id="SSF51261">
    <property type="entry name" value="Duplicated hybrid motif"/>
    <property type="match status" value="1"/>
</dbReference>